<dbReference type="RefSeq" id="XP_024701090.1">
    <property type="nucleotide sequence ID" value="XM_024847867.1"/>
</dbReference>
<organism evidence="2 3">
    <name type="scientific">Aspergillus steynii IBT 23096</name>
    <dbReference type="NCBI Taxonomy" id="1392250"/>
    <lineage>
        <taxon>Eukaryota</taxon>
        <taxon>Fungi</taxon>
        <taxon>Dikarya</taxon>
        <taxon>Ascomycota</taxon>
        <taxon>Pezizomycotina</taxon>
        <taxon>Eurotiomycetes</taxon>
        <taxon>Eurotiomycetidae</taxon>
        <taxon>Eurotiales</taxon>
        <taxon>Aspergillaceae</taxon>
        <taxon>Aspergillus</taxon>
        <taxon>Aspergillus subgen. Circumdati</taxon>
    </lineage>
</organism>
<dbReference type="InterPro" id="IPR000210">
    <property type="entry name" value="BTB/POZ_dom"/>
</dbReference>
<keyword evidence="3" id="KW-1185">Reference proteome</keyword>
<dbReference type="Proteomes" id="UP000234275">
    <property type="component" value="Unassembled WGS sequence"/>
</dbReference>
<feature type="domain" description="BTB" evidence="1">
    <location>
        <begin position="10"/>
        <end position="94"/>
    </location>
</feature>
<dbReference type="InterPro" id="IPR011333">
    <property type="entry name" value="SKP1/BTB/POZ_sf"/>
</dbReference>
<evidence type="ECO:0000259" key="1">
    <source>
        <dbReference type="Pfam" id="PF00651"/>
    </source>
</evidence>
<dbReference type="CDD" id="cd18186">
    <property type="entry name" value="BTB_POZ_ZBTB_KLHL-like"/>
    <property type="match status" value="1"/>
</dbReference>
<dbReference type="OrthoDB" id="1022638at2759"/>
<name>A0A2I2FYT5_9EURO</name>
<comment type="caution">
    <text evidence="2">The sequence shown here is derived from an EMBL/GenBank/DDBJ whole genome shotgun (WGS) entry which is preliminary data.</text>
</comment>
<dbReference type="SUPFAM" id="SSF54695">
    <property type="entry name" value="POZ domain"/>
    <property type="match status" value="1"/>
</dbReference>
<gene>
    <name evidence="2" type="ORF">P170DRAFT_428975</name>
</gene>
<dbReference type="Pfam" id="PF00651">
    <property type="entry name" value="BTB"/>
    <property type="match status" value="1"/>
</dbReference>
<reference evidence="2 3" key="1">
    <citation type="submission" date="2016-12" db="EMBL/GenBank/DDBJ databases">
        <title>The genomes of Aspergillus section Nigri reveals drivers in fungal speciation.</title>
        <authorList>
            <consortium name="DOE Joint Genome Institute"/>
            <person name="Vesth T.C."/>
            <person name="Nybo J."/>
            <person name="Theobald S."/>
            <person name="Brandl J."/>
            <person name="Frisvad J.C."/>
            <person name="Nielsen K.F."/>
            <person name="Lyhne E.K."/>
            <person name="Kogle M.E."/>
            <person name="Kuo A."/>
            <person name="Riley R."/>
            <person name="Clum A."/>
            <person name="Nolan M."/>
            <person name="Lipzen A."/>
            <person name="Salamov A."/>
            <person name="Henrissat B."/>
            <person name="Wiebenga A."/>
            <person name="De Vries R.P."/>
            <person name="Grigoriev I.V."/>
            <person name="Mortensen U.H."/>
            <person name="Andersen M.R."/>
            <person name="Baker S.E."/>
        </authorList>
    </citation>
    <scope>NUCLEOTIDE SEQUENCE [LARGE SCALE GENOMIC DNA]</scope>
    <source>
        <strain evidence="2 3">IBT 23096</strain>
    </source>
</reference>
<dbReference type="VEuPathDB" id="FungiDB:P170DRAFT_428975"/>
<dbReference type="EMBL" id="MSFO01000007">
    <property type="protein sequence ID" value="PLB45788.1"/>
    <property type="molecule type" value="Genomic_DNA"/>
</dbReference>
<dbReference type="Gene3D" id="3.30.710.10">
    <property type="entry name" value="Potassium Channel Kv1.1, Chain A"/>
    <property type="match status" value="1"/>
</dbReference>
<dbReference type="AlphaFoldDB" id="A0A2I2FYT5"/>
<evidence type="ECO:0000313" key="2">
    <source>
        <dbReference type="EMBL" id="PLB45788.1"/>
    </source>
</evidence>
<accession>A0A2I2FYT5</accession>
<proteinExistence type="predicted"/>
<sequence length="174" mass="20565">MSEKHPEYLLRDCSSLFDRLCGERAGETPTDEPIELKDTEPDLFRRMLLWVYRGELTPPIYPFPGDGEFLVDLWALAERLEIPNLQNRAFQALKAEIENRSPRSVTSEMIRHVYHKTGKGSSLRIYTVGAWRLYTPRRQLRRDQDILPREFIEDIYEAILEGSVFSFRMTWERV</sequence>
<protein>
    <recommendedName>
        <fullName evidence="1">BTB domain-containing protein</fullName>
    </recommendedName>
</protein>
<evidence type="ECO:0000313" key="3">
    <source>
        <dbReference type="Proteomes" id="UP000234275"/>
    </source>
</evidence>
<dbReference type="GeneID" id="36555566"/>